<dbReference type="Gene3D" id="1.50.10.10">
    <property type="match status" value="1"/>
</dbReference>
<gene>
    <name evidence="3" type="ORF">HF995_05930</name>
</gene>
<dbReference type="EMBL" id="JAAXOW010000001">
    <property type="protein sequence ID" value="NKX92815.1"/>
    <property type="molecule type" value="Genomic_DNA"/>
</dbReference>
<dbReference type="SUPFAM" id="SSF48208">
    <property type="entry name" value="Six-hairpin glycosidases"/>
    <property type="match status" value="1"/>
</dbReference>
<dbReference type="InterPro" id="IPR010819">
    <property type="entry name" value="AGE/CE"/>
</dbReference>
<comment type="similarity">
    <text evidence="1">Belongs to the N-acylglucosamine 2-epimerase family.</text>
</comment>
<accession>A0A9X5FAY7</accession>
<dbReference type="GO" id="GO:0005975">
    <property type="term" value="P:carbohydrate metabolic process"/>
    <property type="evidence" value="ECO:0007669"/>
    <property type="project" value="InterPro"/>
</dbReference>
<evidence type="ECO:0000256" key="1">
    <source>
        <dbReference type="ARBA" id="ARBA00008558"/>
    </source>
</evidence>
<reference evidence="3 4" key="1">
    <citation type="submission" date="2020-04" db="EMBL/GenBank/DDBJ databases">
        <title>MicrobeNet Type strains.</title>
        <authorList>
            <person name="Nicholson A.C."/>
        </authorList>
    </citation>
    <scope>NUCLEOTIDE SEQUENCE [LARGE SCALE GENOMIC DNA]</scope>
    <source>
        <strain evidence="3 4">ATCC BAA-789</strain>
    </source>
</reference>
<proteinExistence type="inferred from homology"/>
<keyword evidence="4" id="KW-1185">Reference proteome</keyword>
<name>A0A9X5FAY7_9MICO</name>
<evidence type="ECO:0000313" key="3">
    <source>
        <dbReference type="EMBL" id="NKX92815.1"/>
    </source>
</evidence>
<dbReference type="Proteomes" id="UP000774283">
    <property type="component" value="Unassembled WGS sequence"/>
</dbReference>
<sequence length="416" mass="44489">MLPWTSRTTHLAWLDQHTRDLLDFGRGGLVAPGGGAAYLDDDGRPDPSQGVQAWITCRTVHVYSLGAMLGVPGCAPVAAGALAGLTGVLHDDEHGGWFHAVDAAGVPDRASGKSCYDHAFVLLAASSALLAGLHRARELLDEACAVYLDRFWDDDAGRAVDTWDVTFTELDGYRGINANMHSVEAMLAVADATGDPAWRERAARIAAFVVELAGAHDGRLPEHFDAAWTADLELNADRPGDQFKPYGATIGHGLEWSRLLLHVEGALGDDAPAELLPTAVALFERAVADGWAADGAEGFVYTTGWDGTPVVRDRMHWVAAEATAAADALHRRTGEQRYAELYATWWDHVVTHVVDHERGSWHHELDPTLAPAGTVWPGKPDLYHAVQATLLPRLPLGPSIARAVADGQVAGLGLGS</sequence>
<dbReference type="InterPro" id="IPR008928">
    <property type="entry name" value="6-hairpin_glycosidase_sf"/>
</dbReference>
<comment type="caution">
    <text evidence="3">The sequence shown here is derived from an EMBL/GenBank/DDBJ whole genome shotgun (WGS) entry which is preliminary data.</text>
</comment>
<dbReference type="AlphaFoldDB" id="A0A9X5FAY7"/>
<dbReference type="Pfam" id="PF07221">
    <property type="entry name" value="GlcNAc_2-epim"/>
    <property type="match status" value="1"/>
</dbReference>
<organism evidence="3 4">
    <name type="scientific">Sanguibacter hominis ATCC BAA-789</name>
    <dbReference type="NCBI Taxonomy" id="1312740"/>
    <lineage>
        <taxon>Bacteria</taxon>
        <taxon>Bacillati</taxon>
        <taxon>Actinomycetota</taxon>
        <taxon>Actinomycetes</taxon>
        <taxon>Micrococcales</taxon>
        <taxon>Sanguibacteraceae</taxon>
        <taxon>Sanguibacter</taxon>
    </lineage>
</organism>
<evidence type="ECO:0000313" key="4">
    <source>
        <dbReference type="Proteomes" id="UP000774283"/>
    </source>
</evidence>
<dbReference type="PANTHER" id="PTHR15108">
    <property type="entry name" value="N-ACYLGLUCOSAMINE-2-EPIMERASE"/>
    <property type="match status" value="1"/>
</dbReference>
<dbReference type="RefSeq" id="WP_168446807.1">
    <property type="nucleotide sequence ID" value="NZ_JAAXOW010000001.1"/>
</dbReference>
<keyword evidence="2" id="KW-0413">Isomerase</keyword>
<protein>
    <submittedName>
        <fullName evidence="3">AGE family epimerase/isomerase</fullName>
    </submittedName>
</protein>
<dbReference type="InterPro" id="IPR012341">
    <property type="entry name" value="6hp_glycosidase-like_sf"/>
</dbReference>
<dbReference type="GO" id="GO:0016853">
    <property type="term" value="F:isomerase activity"/>
    <property type="evidence" value="ECO:0007669"/>
    <property type="project" value="UniProtKB-KW"/>
</dbReference>
<evidence type="ECO:0000256" key="2">
    <source>
        <dbReference type="ARBA" id="ARBA00023235"/>
    </source>
</evidence>